<accession>A0ABU7R793</accession>
<dbReference type="InterPro" id="IPR024294">
    <property type="entry name" value="DUF3810"/>
</dbReference>
<feature type="transmembrane region" description="Helical" evidence="1">
    <location>
        <begin position="103"/>
        <end position="123"/>
    </location>
</feature>
<comment type="caution">
    <text evidence="2">The sequence shown here is derived from an EMBL/GenBank/DDBJ whole genome shotgun (WGS) entry which is preliminary data.</text>
</comment>
<protein>
    <submittedName>
        <fullName evidence="2">DUF3810 domain-containing protein</fullName>
    </submittedName>
</protein>
<sequence length="381" mass="39803">MAGPHPDGGGGRRRAASRGTRARLALSGALVAWSLLLWAAVSHAPALFFPGYRAATKAVESALAAATGLVPFAVWDLALAALLAWALVALVRALVRRRSLLPWLSWVLLACATTAALLCGWALDHYAPSLASEVGLDVGEYSTDELASATEGYLADAAGLAGEVARDGDGRLATPDFLGLARVAGAAFEPLAPSYPVFRGGSTAPVKALLLWGRPLLMSGYVGLFWAPTGEAGVPVDCAAADLPFVMCHEAAHRLGIAGEGEANFAAYLACEASDDARLGYAGSYSAFCYCLNALAAQDPERARQVVADAAAGPEAEGVLLVLQDRADAAEHYEAYRSGFERVGDAVNETYLTSFGEEEGVRSYGLVVDYLIAWRKARPGS</sequence>
<evidence type="ECO:0000313" key="2">
    <source>
        <dbReference type="EMBL" id="MEE6146468.1"/>
    </source>
</evidence>
<evidence type="ECO:0000313" key="3">
    <source>
        <dbReference type="Proteomes" id="UP001332931"/>
    </source>
</evidence>
<feature type="transmembrane region" description="Helical" evidence="1">
    <location>
        <begin position="61"/>
        <end position="91"/>
    </location>
</feature>
<dbReference type="RefSeq" id="WP_330957234.1">
    <property type="nucleotide sequence ID" value="NZ_JAZGJQ010000001.1"/>
</dbReference>
<dbReference type="EMBL" id="JAZGJQ010000001">
    <property type="protein sequence ID" value="MEE6146468.1"/>
    <property type="molecule type" value="Genomic_DNA"/>
</dbReference>
<name>A0ABU7R793_9ACTN</name>
<proteinExistence type="predicted"/>
<keyword evidence="1" id="KW-0812">Transmembrane</keyword>
<keyword evidence="1" id="KW-0472">Membrane</keyword>
<reference evidence="2 3" key="1">
    <citation type="submission" date="2024-01" db="EMBL/GenBank/DDBJ databases">
        <title>Description of Olsenella sp. nov., isolated from pig feces.</title>
        <authorList>
            <person name="Chang Y.-H."/>
        </authorList>
    </citation>
    <scope>NUCLEOTIDE SEQUENCE [LARGE SCALE GENOMIC DNA]</scope>
    <source>
        <strain evidence="2 3">YH-ols2223</strain>
    </source>
</reference>
<keyword evidence="3" id="KW-1185">Reference proteome</keyword>
<keyword evidence="1" id="KW-1133">Transmembrane helix</keyword>
<feature type="transmembrane region" description="Helical" evidence="1">
    <location>
        <begin position="22"/>
        <end position="41"/>
    </location>
</feature>
<dbReference type="Pfam" id="PF12725">
    <property type="entry name" value="DUF3810"/>
    <property type="match status" value="1"/>
</dbReference>
<evidence type="ECO:0000256" key="1">
    <source>
        <dbReference type="SAM" id="Phobius"/>
    </source>
</evidence>
<dbReference type="Proteomes" id="UP001332931">
    <property type="component" value="Unassembled WGS sequence"/>
</dbReference>
<organism evidence="2 3">
    <name type="scientific">Olsenella absiana</name>
    <dbReference type="NCBI Taxonomy" id="3115222"/>
    <lineage>
        <taxon>Bacteria</taxon>
        <taxon>Bacillati</taxon>
        <taxon>Actinomycetota</taxon>
        <taxon>Coriobacteriia</taxon>
        <taxon>Coriobacteriales</taxon>
        <taxon>Atopobiaceae</taxon>
        <taxon>Olsenella</taxon>
    </lineage>
</organism>
<gene>
    <name evidence="2" type="ORF">VXJ25_00440</name>
</gene>